<evidence type="ECO:0000256" key="6">
    <source>
        <dbReference type="ARBA" id="ARBA00022691"/>
    </source>
</evidence>
<dbReference type="PANTHER" id="PTHR11579:SF0">
    <property type="entry name" value="PROTEIN-L-ISOASPARTATE(D-ASPARTATE) O-METHYLTRANSFERASE"/>
    <property type="match status" value="1"/>
</dbReference>
<dbReference type="InterPro" id="IPR029063">
    <property type="entry name" value="SAM-dependent_MTases_sf"/>
</dbReference>
<dbReference type="GO" id="GO:0004719">
    <property type="term" value="F:protein-L-isoaspartate (D-aspartate) O-methyltransferase activity"/>
    <property type="evidence" value="ECO:0007669"/>
    <property type="project" value="UniProtKB-UniRule"/>
</dbReference>
<evidence type="ECO:0000256" key="2">
    <source>
        <dbReference type="ARBA" id="ARBA00005369"/>
    </source>
</evidence>
<evidence type="ECO:0000256" key="1">
    <source>
        <dbReference type="ARBA" id="ARBA00004496"/>
    </source>
</evidence>
<dbReference type="HAMAP" id="MF_00090">
    <property type="entry name" value="PIMT"/>
    <property type="match status" value="1"/>
</dbReference>
<evidence type="ECO:0000313" key="9">
    <source>
        <dbReference type="Proteomes" id="UP000769766"/>
    </source>
</evidence>
<dbReference type="PANTHER" id="PTHR11579">
    <property type="entry name" value="PROTEIN-L-ISOASPARTATE O-METHYLTRANSFERASE"/>
    <property type="match status" value="1"/>
</dbReference>
<comment type="catalytic activity">
    <reaction evidence="7">
        <text>[protein]-L-isoaspartate + S-adenosyl-L-methionine = [protein]-L-isoaspartate alpha-methyl ester + S-adenosyl-L-homocysteine</text>
        <dbReference type="Rhea" id="RHEA:12705"/>
        <dbReference type="Rhea" id="RHEA-COMP:12143"/>
        <dbReference type="Rhea" id="RHEA-COMP:12144"/>
        <dbReference type="ChEBI" id="CHEBI:57856"/>
        <dbReference type="ChEBI" id="CHEBI:59789"/>
        <dbReference type="ChEBI" id="CHEBI:90596"/>
        <dbReference type="ChEBI" id="CHEBI:90598"/>
        <dbReference type="EC" id="2.1.1.77"/>
    </reaction>
</comment>
<gene>
    <name evidence="7" type="primary">pcm</name>
    <name evidence="8" type="ORF">HYY20_12720</name>
</gene>
<accession>A0A932G1Y4</accession>
<evidence type="ECO:0000256" key="7">
    <source>
        <dbReference type="HAMAP-Rule" id="MF_00090"/>
    </source>
</evidence>
<dbReference type="SUPFAM" id="SSF53335">
    <property type="entry name" value="S-adenosyl-L-methionine-dependent methyltransferases"/>
    <property type="match status" value="1"/>
</dbReference>
<comment type="similarity">
    <text evidence="2 7">Belongs to the methyltransferase superfamily. L-isoaspartyl/D-aspartyl protein methyltransferase family.</text>
</comment>
<evidence type="ECO:0000256" key="5">
    <source>
        <dbReference type="ARBA" id="ARBA00022679"/>
    </source>
</evidence>
<dbReference type="NCBIfam" id="TIGR00080">
    <property type="entry name" value="pimt"/>
    <property type="match status" value="1"/>
</dbReference>
<organism evidence="8 9">
    <name type="scientific">Tectimicrobiota bacterium</name>
    <dbReference type="NCBI Taxonomy" id="2528274"/>
    <lineage>
        <taxon>Bacteria</taxon>
        <taxon>Pseudomonadati</taxon>
        <taxon>Nitrospinota/Tectimicrobiota group</taxon>
        <taxon>Candidatus Tectimicrobiota</taxon>
    </lineage>
</organism>
<dbReference type="Gene3D" id="3.40.50.150">
    <property type="entry name" value="Vaccinia Virus protein VP39"/>
    <property type="match status" value="1"/>
</dbReference>
<comment type="caution">
    <text evidence="8">The sequence shown here is derived from an EMBL/GenBank/DDBJ whole genome shotgun (WGS) entry which is preliminary data.</text>
</comment>
<dbReference type="Proteomes" id="UP000769766">
    <property type="component" value="Unassembled WGS sequence"/>
</dbReference>
<dbReference type="InterPro" id="IPR000682">
    <property type="entry name" value="PCMT"/>
</dbReference>
<evidence type="ECO:0000256" key="3">
    <source>
        <dbReference type="ARBA" id="ARBA00022490"/>
    </source>
</evidence>
<protein>
    <recommendedName>
        <fullName evidence="7">Protein-L-isoaspartate O-methyltransferase</fullName>
        <ecNumber evidence="7">2.1.1.77</ecNumber>
    </recommendedName>
    <alternativeName>
        <fullName evidence="7">L-isoaspartyl protein carboxyl methyltransferase</fullName>
    </alternativeName>
    <alternativeName>
        <fullName evidence="7">Protein L-isoaspartyl methyltransferase</fullName>
    </alternativeName>
    <alternativeName>
        <fullName evidence="7">Protein-beta-aspartate methyltransferase</fullName>
        <shortName evidence="7">PIMT</shortName>
    </alternativeName>
</protein>
<feature type="active site" evidence="7">
    <location>
        <position position="64"/>
    </location>
</feature>
<dbReference type="GO" id="GO:0005737">
    <property type="term" value="C:cytoplasm"/>
    <property type="evidence" value="ECO:0007669"/>
    <property type="project" value="UniProtKB-SubCell"/>
</dbReference>
<comment type="function">
    <text evidence="7">Catalyzes the methyl esterification of L-isoaspartyl residues in peptides and proteins that result from spontaneous decomposition of normal L-aspartyl and L-asparaginyl residues. It plays a role in the repair and/or degradation of damaged proteins.</text>
</comment>
<keyword evidence="4 7" id="KW-0489">Methyltransferase</keyword>
<sequence>MSEDPFREDRVRMVRLQLQRRGIIDPRVLQAMEEVPRHRFVPPEYQHLAYQDSPLSIGEGQTISQPYMVALMTQVLQPQLWEKVLEIGTGSGYQAAVLSRLACRVYTVERFPQLAQRAEEILRELGCANVDVVVANGSLGLPERAPFDGIVVTAGAPQVPLQLLDQLAEGGRLVIPIGDRSNQVLYQIVRHHGRFTRNALIDCVFVPLIGLEAWADIGKPNEREGYGAKD</sequence>
<keyword evidence="5 7" id="KW-0808">Transferase</keyword>
<keyword evidence="3 7" id="KW-0963">Cytoplasm</keyword>
<reference evidence="8" key="1">
    <citation type="submission" date="2020-07" db="EMBL/GenBank/DDBJ databases">
        <title>Huge and variable diversity of episymbiotic CPR bacteria and DPANN archaea in groundwater ecosystems.</title>
        <authorList>
            <person name="He C.Y."/>
            <person name="Keren R."/>
            <person name="Whittaker M."/>
            <person name="Farag I.F."/>
            <person name="Doudna J."/>
            <person name="Cate J.H.D."/>
            <person name="Banfield J.F."/>
        </authorList>
    </citation>
    <scope>NUCLEOTIDE SEQUENCE</scope>
    <source>
        <strain evidence="8">NC_groundwater_672_Ag_B-0.1um_62_36</strain>
    </source>
</reference>
<dbReference type="FunFam" id="3.40.50.150:FF:000010">
    <property type="entry name" value="Protein-L-isoaspartate O-methyltransferase"/>
    <property type="match status" value="1"/>
</dbReference>
<proteinExistence type="inferred from homology"/>
<dbReference type="EMBL" id="JACPRF010000385">
    <property type="protein sequence ID" value="MBI2877735.1"/>
    <property type="molecule type" value="Genomic_DNA"/>
</dbReference>
<keyword evidence="6 7" id="KW-0949">S-adenosyl-L-methionine</keyword>
<dbReference type="AlphaFoldDB" id="A0A932G1Y4"/>
<comment type="subcellular location">
    <subcellularLocation>
        <location evidence="1 7">Cytoplasm</location>
    </subcellularLocation>
</comment>
<dbReference type="GO" id="GO:0030091">
    <property type="term" value="P:protein repair"/>
    <property type="evidence" value="ECO:0007669"/>
    <property type="project" value="UniProtKB-UniRule"/>
</dbReference>
<dbReference type="CDD" id="cd02440">
    <property type="entry name" value="AdoMet_MTases"/>
    <property type="match status" value="1"/>
</dbReference>
<evidence type="ECO:0000256" key="4">
    <source>
        <dbReference type="ARBA" id="ARBA00022603"/>
    </source>
</evidence>
<dbReference type="GO" id="GO:0032259">
    <property type="term" value="P:methylation"/>
    <property type="evidence" value="ECO:0007669"/>
    <property type="project" value="UniProtKB-KW"/>
</dbReference>
<dbReference type="PROSITE" id="PS01279">
    <property type="entry name" value="PCMT"/>
    <property type="match status" value="1"/>
</dbReference>
<dbReference type="Pfam" id="PF01135">
    <property type="entry name" value="PCMT"/>
    <property type="match status" value="1"/>
</dbReference>
<dbReference type="NCBIfam" id="NF001453">
    <property type="entry name" value="PRK00312.1"/>
    <property type="match status" value="1"/>
</dbReference>
<evidence type="ECO:0000313" key="8">
    <source>
        <dbReference type="EMBL" id="MBI2877735.1"/>
    </source>
</evidence>
<name>A0A932G1Y4_UNCTE</name>
<dbReference type="EC" id="2.1.1.77" evidence="7"/>